<gene>
    <name evidence="1" type="ORF">CA54_61370</name>
</gene>
<reference evidence="1 2" key="1">
    <citation type="submission" date="2019-02" db="EMBL/GenBank/DDBJ databases">
        <title>Deep-cultivation of Planctomycetes and their phenomic and genomic characterization uncovers novel biology.</title>
        <authorList>
            <person name="Wiegand S."/>
            <person name="Jogler M."/>
            <person name="Boedeker C."/>
            <person name="Pinto D."/>
            <person name="Vollmers J."/>
            <person name="Rivas-Marin E."/>
            <person name="Kohn T."/>
            <person name="Peeters S.H."/>
            <person name="Heuer A."/>
            <person name="Rast P."/>
            <person name="Oberbeckmann S."/>
            <person name="Bunk B."/>
            <person name="Jeske O."/>
            <person name="Meyerdierks A."/>
            <person name="Storesund J.E."/>
            <person name="Kallscheuer N."/>
            <person name="Luecker S."/>
            <person name="Lage O.M."/>
            <person name="Pohl T."/>
            <person name="Merkel B.J."/>
            <person name="Hornburger P."/>
            <person name="Mueller R.-W."/>
            <person name="Bruemmer F."/>
            <person name="Labrenz M."/>
            <person name="Spormann A.M."/>
            <person name="Op Den Camp H."/>
            <person name="Overmann J."/>
            <person name="Amann R."/>
            <person name="Jetten M.S.M."/>
            <person name="Mascher T."/>
            <person name="Medema M.H."/>
            <person name="Devos D.P."/>
            <person name="Kaster A.-K."/>
            <person name="Ovreas L."/>
            <person name="Rohde M."/>
            <person name="Galperin M.Y."/>
            <person name="Jogler C."/>
        </authorList>
    </citation>
    <scope>NUCLEOTIDE SEQUENCE [LARGE SCALE GENOMIC DNA]</scope>
    <source>
        <strain evidence="1 2">CA54</strain>
    </source>
</reference>
<name>A0A5C6ASP0_9PLAN</name>
<dbReference type="RefSeq" id="WP_197532966.1">
    <property type="nucleotide sequence ID" value="NZ_SJPP01000006.1"/>
</dbReference>
<proteinExistence type="predicted"/>
<accession>A0A5C6ASP0</accession>
<organism evidence="1 2">
    <name type="scientific">Symmachiella macrocystis</name>
    <dbReference type="NCBI Taxonomy" id="2527985"/>
    <lineage>
        <taxon>Bacteria</taxon>
        <taxon>Pseudomonadati</taxon>
        <taxon>Planctomycetota</taxon>
        <taxon>Planctomycetia</taxon>
        <taxon>Planctomycetales</taxon>
        <taxon>Planctomycetaceae</taxon>
        <taxon>Symmachiella</taxon>
    </lineage>
</organism>
<comment type="caution">
    <text evidence="1">The sequence shown here is derived from an EMBL/GenBank/DDBJ whole genome shotgun (WGS) entry which is preliminary data.</text>
</comment>
<keyword evidence="2" id="KW-1185">Reference proteome</keyword>
<evidence type="ECO:0000313" key="1">
    <source>
        <dbReference type="EMBL" id="TWU03053.1"/>
    </source>
</evidence>
<evidence type="ECO:0000313" key="2">
    <source>
        <dbReference type="Proteomes" id="UP000320735"/>
    </source>
</evidence>
<dbReference type="EMBL" id="SJPP01000006">
    <property type="protein sequence ID" value="TWU03053.1"/>
    <property type="molecule type" value="Genomic_DNA"/>
</dbReference>
<sequence>MSALDAAAKGYWTSPSGKTSHATLYAAILREIQTKGKEDRFTKTDRGHFAIN</sequence>
<dbReference type="Proteomes" id="UP000320735">
    <property type="component" value="Unassembled WGS sequence"/>
</dbReference>
<protein>
    <recommendedName>
        <fullName evidence="3">HTH HARE-type domain-containing protein</fullName>
    </recommendedName>
</protein>
<evidence type="ECO:0008006" key="3">
    <source>
        <dbReference type="Google" id="ProtNLM"/>
    </source>
</evidence>
<dbReference type="AlphaFoldDB" id="A0A5C6ASP0"/>